<dbReference type="OrthoDB" id="264354at2759"/>
<dbReference type="PANTHER" id="PTHR22734:SF3">
    <property type="entry name" value="RIBOSOME PRODUCTION FACTOR 1"/>
    <property type="match status" value="1"/>
</dbReference>
<dbReference type="SUPFAM" id="SSF52954">
    <property type="entry name" value="Class II aaRS ABD-related"/>
    <property type="match status" value="1"/>
</dbReference>
<feature type="domain" description="Brix" evidence="2">
    <location>
        <begin position="133"/>
        <end position="316"/>
    </location>
</feature>
<sequence length="339" mass="39880">MAGKKSGYKPVKAIPITKKKIKKGKDMGTDKKKTAGKPRKSYLSVNINGIANKERRLNALSFQQLEKAKVKKKEKKQRQEENKKTGAKPLEPLSTDDKREVDENFVFDSEDEELQKEEEYDEFSEFFKGDKPPKILITTSERPKRQLFDFIKEIKDVFPNSYYWPRKNFSLKDICKYAPEKGYTDIMVWRENNREVDELIVTHLPAGPTAIFKINNVKLNKEIWHHGNPTDHFPELILNNFNSKVGRRVGRMFASLFPQKPEFVGRRVCTFHIQRDFIFFRHHRYEFKDNGDRAALQEIGPRFSLKLKKLQLGTFDNVFGELEFQAKDNMYVSRKKTYL</sequence>
<dbReference type="FunFam" id="3.40.50.10480:FF:000002">
    <property type="entry name" value="Ribosome production factor 1"/>
    <property type="match status" value="1"/>
</dbReference>
<gene>
    <name evidence="3" type="ORF">PPERSA_01231</name>
</gene>
<feature type="region of interest" description="Disordered" evidence="1">
    <location>
        <begin position="68"/>
        <end position="95"/>
    </location>
</feature>
<dbReference type="InterPro" id="IPR044281">
    <property type="entry name" value="IMP4/RPF1"/>
</dbReference>
<dbReference type="PANTHER" id="PTHR22734">
    <property type="entry name" value="U3 SMALL NUCLEOLAR RIBONUCLEOPROTEIN PROTEIN IMP4"/>
    <property type="match status" value="1"/>
</dbReference>
<dbReference type="InterPro" id="IPR007109">
    <property type="entry name" value="Brix"/>
</dbReference>
<dbReference type="GO" id="GO:0042134">
    <property type="term" value="F:rRNA primary transcript binding"/>
    <property type="evidence" value="ECO:0007669"/>
    <property type="project" value="InterPro"/>
</dbReference>
<evidence type="ECO:0000313" key="3">
    <source>
        <dbReference type="EMBL" id="KRX11032.1"/>
    </source>
</evidence>
<dbReference type="OMA" id="AWIISNK"/>
<dbReference type="SMART" id="SM00879">
    <property type="entry name" value="Brix"/>
    <property type="match status" value="1"/>
</dbReference>
<dbReference type="Proteomes" id="UP000054937">
    <property type="component" value="Unassembled WGS sequence"/>
</dbReference>
<keyword evidence="4" id="KW-1185">Reference proteome</keyword>
<dbReference type="PROSITE" id="PS50833">
    <property type="entry name" value="BRIX"/>
    <property type="match status" value="1"/>
</dbReference>
<dbReference type="GO" id="GO:0000470">
    <property type="term" value="P:maturation of LSU-rRNA"/>
    <property type="evidence" value="ECO:0007669"/>
    <property type="project" value="TreeGrafter"/>
</dbReference>
<evidence type="ECO:0000259" key="2">
    <source>
        <dbReference type="PROSITE" id="PS50833"/>
    </source>
</evidence>
<dbReference type="AlphaFoldDB" id="A0A0V0R9Y7"/>
<evidence type="ECO:0000313" key="4">
    <source>
        <dbReference type="Proteomes" id="UP000054937"/>
    </source>
</evidence>
<organism evidence="3 4">
    <name type="scientific">Pseudocohnilembus persalinus</name>
    <name type="common">Ciliate</name>
    <dbReference type="NCBI Taxonomy" id="266149"/>
    <lineage>
        <taxon>Eukaryota</taxon>
        <taxon>Sar</taxon>
        <taxon>Alveolata</taxon>
        <taxon>Ciliophora</taxon>
        <taxon>Intramacronucleata</taxon>
        <taxon>Oligohymenophorea</taxon>
        <taxon>Scuticociliatia</taxon>
        <taxon>Philasterida</taxon>
        <taxon>Pseudocohnilembidae</taxon>
        <taxon>Pseudocohnilembus</taxon>
    </lineage>
</organism>
<protein>
    <submittedName>
        <fullName evidence="3">Anticodon-binding</fullName>
    </submittedName>
</protein>
<comment type="caution">
    <text evidence="3">The sequence shown here is derived from an EMBL/GenBank/DDBJ whole genome shotgun (WGS) entry which is preliminary data.</text>
</comment>
<reference evidence="3 4" key="1">
    <citation type="journal article" date="2015" name="Sci. Rep.">
        <title>Genome of the facultative scuticociliatosis pathogen Pseudocohnilembus persalinus provides insight into its virulence through horizontal gene transfer.</title>
        <authorList>
            <person name="Xiong J."/>
            <person name="Wang G."/>
            <person name="Cheng J."/>
            <person name="Tian M."/>
            <person name="Pan X."/>
            <person name="Warren A."/>
            <person name="Jiang C."/>
            <person name="Yuan D."/>
            <person name="Miao W."/>
        </authorList>
    </citation>
    <scope>NUCLEOTIDE SEQUENCE [LARGE SCALE GENOMIC DNA]</scope>
    <source>
        <strain evidence="3">36N120E</strain>
    </source>
</reference>
<dbReference type="GO" id="GO:0005730">
    <property type="term" value="C:nucleolus"/>
    <property type="evidence" value="ECO:0007669"/>
    <property type="project" value="TreeGrafter"/>
</dbReference>
<evidence type="ECO:0000256" key="1">
    <source>
        <dbReference type="SAM" id="MobiDB-lite"/>
    </source>
</evidence>
<dbReference type="GO" id="GO:0030687">
    <property type="term" value="C:preribosome, large subunit precursor"/>
    <property type="evidence" value="ECO:0007669"/>
    <property type="project" value="TreeGrafter"/>
</dbReference>
<dbReference type="Pfam" id="PF04427">
    <property type="entry name" value="Brix"/>
    <property type="match status" value="1"/>
</dbReference>
<accession>A0A0V0R9Y7</accession>
<proteinExistence type="predicted"/>
<feature type="compositionally biased region" description="Basic and acidic residues" evidence="1">
    <location>
        <begin position="24"/>
        <end position="33"/>
    </location>
</feature>
<dbReference type="FunCoup" id="A0A0V0R9Y7">
    <property type="interactions" value="145"/>
</dbReference>
<feature type="region of interest" description="Disordered" evidence="1">
    <location>
        <begin position="1"/>
        <end position="40"/>
    </location>
</feature>
<name>A0A0V0R9Y7_PSEPJ</name>
<dbReference type="Gene3D" id="3.40.50.10480">
    <property type="entry name" value="Probable brix-domain ribosomal biogenesis protein"/>
    <property type="match status" value="1"/>
</dbReference>
<dbReference type="InParanoid" id="A0A0V0R9Y7"/>
<dbReference type="GO" id="GO:0000460">
    <property type="term" value="P:maturation of 5.8S rRNA"/>
    <property type="evidence" value="ECO:0007669"/>
    <property type="project" value="TreeGrafter"/>
</dbReference>
<dbReference type="EMBL" id="LDAU01000008">
    <property type="protein sequence ID" value="KRX11032.1"/>
    <property type="molecule type" value="Genomic_DNA"/>
</dbReference>